<feature type="compositionally biased region" description="Pro residues" evidence="1">
    <location>
        <begin position="1208"/>
        <end position="1217"/>
    </location>
</feature>
<proteinExistence type="predicted"/>
<dbReference type="GeneID" id="20820176"/>
<feature type="compositionally biased region" description="Gly residues" evidence="1">
    <location>
        <begin position="250"/>
        <end position="273"/>
    </location>
</feature>
<dbReference type="CDD" id="cd00303">
    <property type="entry name" value="retropepsin_like"/>
    <property type="match status" value="1"/>
</dbReference>
<dbReference type="RefSeq" id="XP_009845490.1">
    <property type="nucleotide sequence ID" value="XM_009847188.1"/>
</dbReference>
<evidence type="ECO:0000313" key="2">
    <source>
        <dbReference type="EMBL" id="ETV65027.1"/>
    </source>
</evidence>
<dbReference type="OrthoDB" id="87315at2759"/>
<gene>
    <name evidence="2" type="ORF">H257_18180</name>
</gene>
<feature type="region of interest" description="Disordered" evidence="1">
    <location>
        <begin position="215"/>
        <end position="291"/>
    </location>
</feature>
<organism evidence="2">
    <name type="scientific">Aphanomyces astaci</name>
    <name type="common">Crayfish plague agent</name>
    <dbReference type="NCBI Taxonomy" id="112090"/>
    <lineage>
        <taxon>Eukaryota</taxon>
        <taxon>Sar</taxon>
        <taxon>Stramenopiles</taxon>
        <taxon>Oomycota</taxon>
        <taxon>Saprolegniomycetes</taxon>
        <taxon>Saprolegniales</taxon>
        <taxon>Verrucalvaceae</taxon>
        <taxon>Aphanomyces</taxon>
    </lineage>
</organism>
<evidence type="ECO:0008006" key="3">
    <source>
        <dbReference type="Google" id="ProtNLM"/>
    </source>
</evidence>
<protein>
    <recommendedName>
        <fullName evidence="3">Retrotransposon gag domain-containing protein</fullName>
    </recommendedName>
</protein>
<dbReference type="VEuPathDB" id="FungiDB:H257_18180"/>
<sequence length="1311" mass="144682">MFTDMNGELQSDLLSREELRSERKVLEGTAAELVSAQAALAQERVRLDEAKRGFAAKVADERALFDEERRSCEFGEMNIAMQAERSRLLSERLELLRVPPPTPDQPNVVPALEYETAHPVQQPGYLHDSTVQVRRAPSGGSSVSSTVMGSDFTIDRTPVLGMHPSKGSVTDKLDAIFDTLKTMQTPFLPTSHTILVYMAGTSTSVMEPALASTMGTHAPLRPEPYRSAPAPTSGRGDGGDGNDPRRFGEGAYGSGGLSGGGGPGGNGGDGGGDPAPYPRFGADPYSRRPADRHSLVGNARKQSLKLESVDKLQLDHFLGHLDDLQIEFELTDIELIRIFQYSVAESKIRTVQDWWARRHREGSNRTWRSTRSAFYKEFVQKSMSAKMAEITQNSIRKAKETVREYAWRINDAAQDLELRHSQAVQIFIDGCKDPGVASCIRGSETRPGTIQELNDANGHDVPRFTSSATRVNRTNSTEATSKSTEEAMAALRADVASMMQNQLVSLTNVVANIAPRRPSGNQPVVPNIHMDPDETTTQSGRVRGIADATTTMSRTIFVWSAYGVSLEQAPLESQDQYEDQYEKSVVDSVASSEARAVRVDIPVQGAASTAGGYACLPHSTLVESQATGREKLTLPSVNDPSVRWVFTPHQIEAIVRCDFPGIVEGLHSDMEDRMLPLTKADVADQVRKIRDRRKSPTHRDIAEVIVQAIQRKLTDEDMRLLETPADVDDPARWLRWFASALETCEEARRADRNFNDNRSALVATTWWARIYRKYVRSTEIHGVGPVGESESGRLHLATSEMFEKSVVAAVGCDVRSRKRVNFYGCAEYCFDLLGLTASIPLVDLESTRRPDEVWRLNWHCFAPRRAFLELAVGHIVLQAEGTPLPPRELARTPRLPVGSVAADSVQLIGKAEVFHSDPFCDTEPVYEPSPEDEVARSHRNAWRNDSTYQRDLYTVTSVARAHPSRLICHLSNDNAVPLTVVSVNGAKMSALIDTGALVSLLSERCWLSLGAPALWPRKSGLVSVENRSLATLGLRRFAIGIAGRTEVFPCWVMPDTVVDCVLGIYFLRRCKAVIDLETNELRIPHTSYVIKLTPIDEHPKSQATMAMATSDSPFLSDLTTLALTSPLRIRPRQRRMVKCSFSTPIPCGTHVLSESLPGFQIHLARSLGVASSNMIWVQVQNPSEDTIRIGCGTLVATLPHGYAEAGAPKPPEPPPEPPPDRDLPTHDPPRSSDSVGEGRTVWTQQAHPRVICPVLMKTPAPTTVLKEIPINWERSDLSLDQREVLLKVLLQFDIFVTASKAPGRRIWLSVM</sequence>
<dbReference type="Gene3D" id="2.40.70.10">
    <property type="entry name" value="Acid Proteases"/>
    <property type="match status" value="1"/>
</dbReference>
<feature type="compositionally biased region" description="Basic and acidic residues" evidence="1">
    <location>
        <begin position="1218"/>
        <end position="1230"/>
    </location>
</feature>
<feature type="region of interest" description="Disordered" evidence="1">
    <location>
        <begin position="515"/>
        <end position="539"/>
    </location>
</feature>
<dbReference type="SUPFAM" id="SSF50630">
    <property type="entry name" value="Acid proteases"/>
    <property type="match status" value="1"/>
</dbReference>
<dbReference type="EMBL" id="KI913254">
    <property type="protein sequence ID" value="ETV65027.1"/>
    <property type="molecule type" value="Genomic_DNA"/>
</dbReference>
<dbReference type="InterPro" id="IPR021109">
    <property type="entry name" value="Peptidase_aspartic_dom_sf"/>
</dbReference>
<name>W4FC23_APHAT</name>
<feature type="region of interest" description="Disordered" evidence="1">
    <location>
        <begin position="1201"/>
        <end position="1242"/>
    </location>
</feature>
<accession>W4FC23</accession>
<dbReference type="Pfam" id="PF13650">
    <property type="entry name" value="Asp_protease_2"/>
    <property type="match status" value="1"/>
</dbReference>
<reference evidence="2" key="1">
    <citation type="submission" date="2013-12" db="EMBL/GenBank/DDBJ databases">
        <title>The Genome Sequence of Aphanomyces astaci APO3.</title>
        <authorList>
            <consortium name="The Broad Institute Genomics Platform"/>
            <person name="Russ C."/>
            <person name="Tyler B."/>
            <person name="van West P."/>
            <person name="Dieguez-Uribeondo J."/>
            <person name="Young S.K."/>
            <person name="Zeng Q."/>
            <person name="Gargeya S."/>
            <person name="Fitzgerald M."/>
            <person name="Abouelleil A."/>
            <person name="Alvarado L."/>
            <person name="Chapman S.B."/>
            <person name="Gainer-Dewar J."/>
            <person name="Goldberg J."/>
            <person name="Griggs A."/>
            <person name="Gujja S."/>
            <person name="Hansen M."/>
            <person name="Howarth C."/>
            <person name="Imamovic A."/>
            <person name="Ireland A."/>
            <person name="Larimer J."/>
            <person name="McCowan C."/>
            <person name="Murphy C."/>
            <person name="Pearson M."/>
            <person name="Poon T.W."/>
            <person name="Priest M."/>
            <person name="Roberts A."/>
            <person name="Saif S."/>
            <person name="Shea T."/>
            <person name="Sykes S."/>
            <person name="Wortman J."/>
            <person name="Nusbaum C."/>
            <person name="Birren B."/>
        </authorList>
    </citation>
    <scope>NUCLEOTIDE SEQUENCE [LARGE SCALE GENOMIC DNA]</scope>
    <source>
        <strain evidence="2">APO3</strain>
    </source>
</reference>
<evidence type="ECO:0000256" key="1">
    <source>
        <dbReference type="SAM" id="MobiDB-lite"/>
    </source>
</evidence>